<dbReference type="Pfam" id="PF00391">
    <property type="entry name" value="PEP-utilizers"/>
    <property type="match status" value="1"/>
</dbReference>
<dbReference type="EMBL" id="LCCZ01000009">
    <property type="protein sequence ID" value="KKS44237.1"/>
    <property type="molecule type" value="Genomic_DNA"/>
</dbReference>
<protein>
    <submittedName>
        <fullName evidence="5">Phosphoenolpyruvate synthase</fullName>
    </submittedName>
</protein>
<accession>A0A0G0Z6A8</accession>
<gene>
    <name evidence="5" type="ORF">UV05_C0009G0016</name>
</gene>
<keyword evidence="3" id="KW-0067">ATP-binding</keyword>
<evidence type="ECO:0000256" key="2">
    <source>
        <dbReference type="ARBA" id="ARBA00022741"/>
    </source>
</evidence>
<dbReference type="PROSITE" id="PS00370">
    <property type="entry name" value="PEP_ENZYMES_PHOS_SITE"/>
    <property type="match status" value="1"/>
</dbReference>
<dbReference type="SUPFAM" id="SSF52009">
    <property type="entry name" value="Phosphohistidine domain"/>
    <property type="match status" value="1"/>
</dbReference>
<dbReference type="AlphaFoldDB" id="A0A0G0Z6A8"/>
<proteinExistence type="inferred from homology"/>
<feature type="domain" description="PEP-utilising enzyme mobile" evidence="4">
    <location>
        <begin position="276"/>
        <end position="347"/>
    </location>
</feature>
<dbReference type="InterPro" id="IPR006319">
    <property type="entry name" value="PEP_synth"/>
</dbReference>
<evidence type="ECO:0000313" key="5">
    <source>
        <dbReference type="EMBL" id="KKS44237.1"/>
    </source>
</evidence>
<comment type="caution">
    <text evidence="5">The sequence shown here is derived from an EMBL/GenBank/DDBJ whole genome shotgun (WGS) entry which is preliminary data.</text>
</comment>
<evidence type="ECO:0000259" key="4">
    <source>
        <dbReference type="Pfam" id="PF00391"/>
    </source>
</evidence>
<dbReference type="InterPro" id="IPR008279">
    <property type="entry name" value="PEP-util_enz_mobile_dom"/>
</dbReference>
<sequence length="356" mass="40628">MESSKSEKWKLYLSRPFTLFGASLWHQWYASKLCKDIFGVNIKNGLMIENPTGVVRYYRRKLEQENLFKAFDNLALKNSREKLEFLLNEGILLNQKVKEILKSNKLYNLKTAVDFLIKMSLLSTVLPFQAGEVVLIKEKKVGNRRIINLIKKLRAVSYYPKFIEKVVIPIVTRELDKIGIYQKDAAKHVTLQEILRKGRFNIKTRILNSRKGKFFIYENLNGYEKIKWVKNPMPLIKKIEGINKNKLIIKGNSAFSGKVKGRVKIVLTNQIDGVDFEKRNILVSISTSPELMPLIKRCAAIVTDEGGVTSHAAIISRELKIPCIVGTKIATKVLKNGDLVEVNANKGVVKILKRAD</sequence>
<dbReference type="InterPro" id="IPR036637">
    <property type="entry name" value="Phosphohistidine_dom_sf"/>
</dbReference>
<dbReference type="Gene3D" id="3.50.30.10">
    <property type="entry name" value="Phosphohistidine domain"/>
    <property type="match status" value="1"/>
</dbReference>
<dbReference type="PANTHER" id="PTHR43030">
    <property type="entry name" value="PHOSPHOENOLPYRUVATE SYNTHASE"/>
    <property type="match status" value="1"/>
</dbReference>
<reference evidence="5 6" key="1">
    <citation type="journal article" date="2015" name="Nature">
        <title>rRNA introns, odd ribosomes, and small enigmatic genomes across a large radiation of phyla.</title>
        <authorList>
            <person name="Brown C.T."/>
            <person name="Hug L.A."/>
            <person name="Thomas B.C."/>
            <person name="Sharon I."/>
            <person name="Castelle C.J."/>
            <person name="Singh A."/>
            <person name="Wilkins M.J."/>
            <person name="Williams K.H."/>
            <person name="Banfield J.F."/>
        </authorList>
    </citation>
    <scope>NUCLEOTIDE SEQUENCE [LARGE SCALE GENOMIC DNA]</scope>
</reference>
<dbReference type="InterPro" id="IPR018274">
    <property type="entry name" value="PEP_util_AS"/>
</dbReference>
<dbReference type="GO" id="GO:0005524">
    <property type="term" value="F:ATP binding"/>
    <property type="evidence" value="ECO:0007669"/>
    <property type="project" value="UniProtKB-KW"/>
</dbReference>
<comment type="similarity">
    <text evidence="1">Belongs to the PEP-utilizing enzyme family.</text>
</comment>
<name>A0A0G0Z6A8_9BACT</name>
<organism evidence="5 6">
    <name type="scientific">candidate division CPR1 bacterium GW2011_GWA2_42_17</name>
    <dbReference type="NCBI Taxonomy" id="1618341"/>
    <lineage>
        <taxon>Bacteria</taxon>
        <taxon>candidate division CPR1</taxon>
    </lineage>
</organism>
<dbReference type="Proteomes" id="UP000034875">
    <property type="component" value="Unassembled WGS sequence"/>
</dbReference>
<evidence type="ECO:0000256" key="1">
    <source>
        <dbReference type="ARBA" id="ARBA00007837"/>
    </source>
</evidence>
<evidence type="ECO:0000256" key="3">
    <source>
        <dbReference type="ARBA" id="ARBA00022840"/>
    </source>
</evidence>
<keyword evidence="2" id="KW-0547">Nucleotide-binding</keyword>
<dbReference type="GO" id="GO:0008986">
    <property type="term" value="F:pyruvate, water dikinase activity"/>
    <property type="evidence" value="ECO:0007669"/>
    <property type="project" value="InterPro"/>
</dbReference>
<dbReference type="PANTHER" id="PTHR43030:SF1">
    <property type="entry name" value="PHOSPHOENOLPYRUVATE SYNTHASE"/>
    <property type="match status" value="1"/>
</dbReference>
<evidence type="ECO:0000313" key="6">
    <source>
        <dbReference type="Proteomes" id="UP000034875"/>
    </source>
</evidence>
<keyword evidence="5" id="KW-0670">Pyruvate</keyword>